<dbReference type="Pfam" id="PF08448">
    <property type="entry name" value="PAS_4"/>
    <property type="match status" value="1"/>
</dbReference>
<dbReference type="InterPro" id="IPR003594">
    <property type="entry name" value="HATPase_dom"/>
</dbReference>
<evidence type="ECO:0000313" key="10">
    <source>
        <dbReference type="Proteomes" id="UP000001882"/>
    </source>
</evidence>
<reference evidence="10" key="3">
    <citation type="journal article" date="2011" name="PLoS ONE">
        <title>Genome sequence of a mesophilic hydrogenotrophic methanogen Methanocella paludicola, the first cultivated representative of the order Methanocellales.</title>
        <authorList>
            <person name="Sakai S."/>
            <person name="Takaki Y."/>
            <person name="Shimamura S."/>
            <person name="Sekine M."/>
            <person name="Tajima T."/>
            <person name="Kosugi H."/>
            <person name="Ichikawa N."/>
            <person name="Tasumi E."/>
            <person name="Hiraki A.T."/>
            <person name="Shimizu A."/>
            <person name="Kato Y."/>
            <person name="Nishiko R."/>
            <person name="Mori K."/>
            <person name="Fujita N."/>
            <person name="Imachi H."/>
            <person name="Takai K."/>
        </authorList>
    </citation>
    <scope>NUCLEOTIDE SEQUENCE [LARGE SCALE GENOMIC DNA]</scope>
    <source>
        <strain evidence="10">DSM 17711 / JCM 13418 / NBRC 101707 / SANAE</strain>
    </source>
</reference>
<evidence type="ECO:0000313" key="9">
    <source>
        <dbReference type="EMBL" id="BAI62264.1"/>
    </source>
</evidence>
<dbReference type="SUPFAM" id="SSF55874">
    <property type="entry name" value="ATPase domain of HSP90 chaperone/DNA topoisomerase II/histidine kinase"/>
    <property type="match status" value="1"/>
</dbReference>
<evidence type="ECO:0000256" key="4">
    <source>
        <dbReference type="ARBA" id="ARBA00022679"/>
    </source>
</evidence>
<dbReference type="CDD" id="cd00075">
    <property type="entry name" value="HATPase"/>
    <property type="match status" value="1"/>
</dbReference>
<feature type="domain" description="PAS" evidence="7">
    <location>
        <begin position="13"/>
        <end position="83"/>
    </location>
</feature>
<dbReference type="SMART" id="SM00091">
    <property type="entry name" value="PAS"/>
    <property type="match status" value="2"/>
</dbReference>
<dbReference type="SUPFAM" id="SSF55785">
    <property type="entry name" value="PYP-like sensor domain (PAS domain)"/>
    <property type="match status" value="2"/>
</dbReference>
<gene>
    <name evidence="9" type="ordered locus">MCP_2192</name>
</gene>
<evidence type="ECO:0000256" key="3">
    <source>
        <dbReference type="ARBA" id="ARBA00022553"/>
    </source>
</evidence>
<dbReference type="PANTHER" id="PTHR43304:SF1">
    <property type="entry name" value="PAC DOMAIN-CONTAINING PROTEIN"/>
    <property type="match status" value="1"/>
</dbReference>
<keyword evidence="3" id="KW-0597">Phosphoprotein</keyword>
<dbReference type="CDD" id="cd00130">
    <property type="entry name" value="PAS"/>
    <property type="match status" value="1"/>
</dbReference>
<dbReference type="eggNOG" id="arCOG06515">
    <property type="taxonomic scope" value="Archaea"/>
</dbReference>
<proteinExistence type="predicted"/>
<feature type="domain" description="PAC" evidence="8">
    <location>
        <begin position="238"/>
        <end position="290"/>
    </location>
</feature>
<dbReference type="PRINTS" id="PR00344">
    <property type="entry name" value="BCTRLSENSOR"/>
</dbReference>
<dbReference type="InterPro" id="IPR036890">
    <property type="entry name" value="HATPase_C_sf"/>
</dbReference>
<keyword evidence="4" id="KW-0808">Transferase</keyword>
<dbReference type="PROSITE" id="PS50109">
    <property type="entry name" value="HIS_KIN"/>
    <property type="match status" value="1"/>
</dbReference>
<dbReference type="AlphaFoldDB" id="D1Z0P2"/>
<dbReference type="InterPro" id="IPR004358">
    <property type="entry name" value="Sig_transdc_His_kin-like_C"/>
</dbReference>
<evidence type="ECO:0000256" key="5">
    <source>
        <dbReference type="ARBA" id="ARBA00022777"/>
    </source>
</evidence>
<organism evidence="9 10">
    <name type="scientific">Methanocella paludicola (strain DSM 17711 / JCM 13418 / NBRC 101707 / SANAE)</name>
    <dbReference type="NCBI Taxonomy" id="304371"/>
    <lineage>
        <taxon>Archaea</taxon>
        <taxon>Methanobacteriati</taxon>
        <taxon>Methanobacteriota</taxon>
        <taxon>Stenosarchaea group</taxon>
        <taxon>Methanomicrobia</taxon>
        <taxon>Methanocellales</taxon>
        <taxon>Methanocellaceae</taxon>
        <taxon>Methanocella</taxon>
    </lineage>
</organism>
<keyword evidence="5 9" id="KW-0418">Kinase</keyword>
<evidence type="ECO:0000256" key="1">
    <source>
        <dbReference type="ARBA" id="ARBA00000085"/>
    </source>
</evidence>
<dbReference type="Gene3D" id="3.30.450.20">
    <property type="entry name" value="PAS domain"/>
    <property type="match status" value="2"/>
</dbReference>
<reference evidence="9 10" key="2">
    <citation type="journal article" date="2008" name="Int. J. Syst. Evol. Microbiol.">
        <title>Methanocella paludicola gen. nov., sp. nov., a methane-producing archaeon, the first isolate of the lineage 'Rice Cluster I', and proposal of the new archaeal order Methanocellales ord. nov.</title>
        <authorList>
            <person name="Sakai S."/>
            <person name="Imachi H."/>
            <person name="Hanada S."/>
            <person name="Ohashi A."/>
            <person name="Harada H."/>
            <person name="Kamagata Y."/>
        </authorList>
    </citation>
    <scope>NUCLEOTIDE SEQUENCE [LARGE SCALE GENOMIC DNA]</scope>
    <source>
        <strain evidence="10">DSM 17711 / JCM 13418 / NBRC 101707 / SANAE</strain>
    </source>
</reference>
<dbReference type="InterPro" id="IPR005467">
    <property type="entry name" value="His_kinase_dom"/>
</dbReference>
<dbReference type="Pfam" id="PF13426">
    <property type="entry name" value="PAS_9"/>
    <property type="match status" value="1"/>
</dbReference>
<dbReference type="InterPro" id="IPR000014">
    <property type="entry name" value="PAS"/>
</dbReference>
<keyword evidence="10" id="KW-1185">Reference proteome</keyword>
<feature type="domain" description="Histidine kinase" evidence="6">
    <location>
        <begin position="301"/>
        <end position="523"/>
    </location>
</feature>
<dbReference type="PROSITE" id="PS50113">
    <property type="entry name" value="PAC"/>
    <property type="match status" value="2"/>
</dbReference>
<sequence>MGQRRPLESIHESEEKYRNLIENISDWVWETDKNMVFTYSNPRVKDYLGFIPAEIMGRSMYDLMPREWADRIKNFVEAMNREGKPVAVCEKAMNAKSGEVVYFEMTVNLIFDENGRVTGYRGICRDIRDRKRAEEAQRKAYGELEHMVKERTKELEHARATLQAILDTVPIGILVVDAKTHLVTYHSSGIERTFGGPLVGKTYGVDMYPNQILHLDGSPMRNEEMPLYISLMFGKQVSDMEILARQPDGQEHTVLASTAPIKDAQGRITSAVAAIMDITKLKNAERGLQEAKSEAEMYLDLMGHDINNLSQVGIGYLELALDLLDSTGRLEPKDRPLLEKALETQLNSSKLIMNVRKIQRSRAGGLKYRPIDLCRILADLKDHYSQVPDREVHIGLTSSPQCFIYANELVHDVFTNLIGNAIKHSPADRRLDILIDLRKARLDGKDFYRVSIEDNGPGIPDELKERLFTRFEPGKTKATGRGLGLYLVKTLLEDMSGSISVEDRVKGDHRKGARFIVLLPAILDR</sequence>
<dbReference type="Gene3D" id="3.30.565.10">
    <property type="entry name" value="Histidine kinase-like ATPase, C-terminal domain"/>
    <property type="match status" value="1"/>
</dbReference>
<dbReference type="GO" id="GO:0004673">
    <property type="term" value="F:protein histidine kinase activity"/>
    <property type="evidence" value="ECO:0007669"/>
    <property type="project" value="UniProtKB-EC"/>
</dbReference>
<dbReference type="Pfam" id="PF02518">
    <property type="entry name" value="HATPase_c"/>
    <property type="match status" value="1"/>
</dbReference>
<evidence type="ECO:0000256" key="2">
    <source>
        <dbReference type="ARBA" id="ARBA00012438"/>
    </source>
</evidence>
<evidence type="ECO:0000259" key="8">
    <source>
        <dbReference type="PROSITE" id="PS50113"/>
    </source>
</evidence>
<dbReference type="InterPro" id="IPR013656">
    <property type="entry name" value="PAS_4"/>
</dbReference>
<dbReference type="EMBL" id="AP011532">
    <property type="protein sequence ID" value="BAI62264.1"/>
    <property type="molecule type" value="Genomic_DNA"/>
</dbReference>
<dbReference type="SMART" id="SM00387">
    <property type="entry name" value="HATPase_c"/>
    <property type="match status" value="1"/>
</dbReference>
<dbReference type="EC" id="2.7.13.3" evidence="2"/>
<dbReference type="STRING" id="304371.MCP_2192"/>
<dbReference type="PROSITE" id="PS50112">
    <property type="entry name" value="PAS"/>
    <property type="match status" value="1"/>
</dbReference>
<dbReference type="PANTHER" id="PTHR43304">
    <property type="entry name" value="PHYTOCHROME-LIKE PROTEIN CPH1"/>
    <property type="match status" value="1"/>
</dbReference>
<dbReference type="SMART" id="SM00086">
    <property type="entry name" value="PAC"/>
    <property type="match status" value="2"/>
</dbReference>
<dbReference type="InParanoid" id="D1Z0P2"/>
<dbReference type="InterPro" id="IPR052162">
    <property type="entry name" value="Sensor_kinase/Photoreceptor"/>
</dbReference>
<dbReference type="NCBIfam" id="TIGR00229">
    <property type="entry name" value="sensory_box"/>
    <property type="match status" value="2"/>
</dbReference>
<dbReference type="eggNOG" id="arCOG02352">
    <property type="taxonomic scope" value="Archaea"/>
</dbReference>
<dbReference type="Proteomes" id="UP000001882">
    <property type="component" value="Chromosome"/>
</dbReference>
<comment type="catalytic activity">
    <reaction evidence="1">
        <text>ATP + protein L-histidine = ADP + protein N-phospho-L-histidine.</text>
        <dbReference type="EC" id="2.7.13.3"/>
    </reaction>
</comment>
<protein>
    <recommendedName>
        <fullName evidence="2">histidine kinase</fullName>
        <ecNumber evidence="2">2.7.13.3</ecNumber>
    </recommendedName>
</protein>
<accession>D1Z0P2</accession>
<dbReference type="InterPro" id="IPR035965">
    <property type="entry name" value="PAS-like_dom_sf"/>
</dbReference>
<name>D1Z0P2_METPS</name>
<dbReference type="InterPro" id="IPR001610">
    <property type="entry name" value="PAC"/>
</dbReference>
<dbReference type="KEGG" id="mpd:MCP_2192"/>
<reference evidence="9 10" key="1">
    <citation type="journal article" date="2007" name="Appl. Environ. Microbiol.">
        <title>Isolation of key methanogens for global methane emission from rice paddy fields: a novel isolate affiliated with the clone cluster rice cluster I.</title>
        <authorList>
            <person name="Sakai S."/>
            <person name="Imachi H."/>
            <person name="Sekiguchi Y."/>
            <person name="Ohashi A."/>
            <person name="Harada H."/>
            <person name="Kamagata Y."/>
        </authorList>
    </citation>
    <scope>NUCLEOTIDE SEQUENCE [LARGE SCALE GENOMIC DNA]</scope>
    <source>
        <strain evidence="10">DSM 17711 / JCM 13418 / NBRC 101707 / SANAE</strain>
    </source>
</reference>
<dbReference type="InterPro" id="IPR000700">
    <property type="entry name" value="PAS-assoc_C"/>
</dbReference>
<evidence type="ECO:0000259" key="7">
    <source>
        <dbReference type="PROSITE" id="PS50112"/>
    </source>
</evidence>
<evidence type="ECO:0000259" key="6">
    <source>
        <dbReference type="PROSITE" id="PS50109"/>
    </source>
</evidence>
<feature type="domain" description="PAC" evidence="8">
    <location>
        <begin position="87"/>
        <end position="139"/>
    </location>
</feature>